<keyword evidence="8 10" id="KW-0326">Glycosidase</keyword>
<evidence type="ECO:0000256" key="6">
    <source>
        <dbReference type="ARBA" id="ARBA00022801"/>
    </source>
</evidence>
<dbReference type="Pfam" id="PF02837">
    <property type="entry name" value="Glyco_hydro_2_N"/>
    <property type="match status" value="1"/>
</dbReference>
<dbReference type="InterPro" id="IPR008979">
    <property type="entry name" value="Galactose-bd-like_sf"/>
</dbReference>
<evidence type="ECO:0000256" key="9">
    <source>
        <dbReference type="ARBA" id="ARBA00032230"/>
    </source>
</evidence>
<dbReference type="Gene3D" id="2.60.120.260">
    <property type="entry name" value="Galactose-binding domain-like"/>
    <property type="match status" value="1"/>
</dbReference>
<sequence>MVFNQFIQKLFIFLYLLLVPFKFYGQKPPYEDQTFNQDHRVPMHANYVVYSKNPVSGSLYDWHTSNLYLNLNGYWKFYFAKNLKEVPSEFYEKSKINTFTDSIIVPSNWEMEGYGYPIYTNEKYDFHNLIKVDPPKIPEEYNPTGVYAKTFEIPSSWSQKDILLHVGAAKSNLKVWINGAYVGYGEDGKLSQEFNITDYLRKGENTVVLRVMRWSDGSYLEDQDFWRMSGITRDTYLVAREKTRLEDFSIVTDFDENFENADLKIFPKFIQFEENSPKKVNIELIDGSEIISKKQILLSQWKDNDSIIIPFKNPKKWSAESPYLYTVNFQLVDRHQKVLEVISQRVGFREIQIRNGELLVNGKPILIKGVNRHETDPETGQTLSRERMAQDIKLLKQFNINALRTSHYPNDSYIYELADQYGIYIVDEANIESHGMGYSLVRTLANDPSWGKAHLQRIARMYERDKNHPSVIIWSMGNEAGNGVNFYDAYRWLKNRDGTRPVQYERAILPWQSKGNIEVEWNTDIIPPMYPTPQEMADFYLNNPSPKRPYIMCEYAHAMGNSVGNLKEYWDFIRGHKHFQGGFIWDMIDQSLYKTLKDGTKILAYGGDFGPENVPSANNFLNNGIFSPERHPNPHSWEVKHVYQDIHTSLKDPSGVISIYNEHFFKDLSEVVLHWELSVDGKIQQKGSISNLKVKPQDTVEITLPLALPKQKFQEAFLTTTYNLKKDSELLKKGFPVATDQLKLTGDWKNVMDVRSRGAQNIKKTAQALIISSGKAQFLFDSESGFLKEYAFKGKNILKKGFALQPNFWRAPTDNDYGAGLQKRLAPWREVVKEMILKDFESTKEKGVIKIVAGYYLANVDSQLKLTYLINADGVLSVRGDLTLSDKSPMPFRVGMQMILPEDFSAIEYYGRGPFENYSDRKVSAFVGRYNQSVSEQYYPYIRPQETGNKSDVRWLNIKSKNVTLHILGEELFNFTALHYLMKDLDDGLEKNQRHAAEIKSRNLTSLFLDSAQQGLGGNNSWGALALSKYLLSDKEYHFHFKIIPKE</sequence>
<dbReference type="InterPro" id="IPR006101">
    <property type="entry name" value="Glyco_hydro_2"/>
</dbReference>
<dbReference type="InterPro" id="IPR014718">
    <property type="entry name" value="GH-type_carb-bd"/>
</dbReference>
<dbReference type="PANTHER" id="PTHR46323">
    <property type="entry name" value="BETA-GALACTOSIDASE"/>
    <property type="match status" value="1"/>
</dbReference>
<dbReference type="Proteomes" id="UP000241507">
    <property type="component" value="Chromosome"/>
</dbReference>
<dbReference type="InterPro" id="IPR032312">
    <property type="entry name" value="LacZ_4"/>
</dbReference>
<dbReference type="PROSITE" id="PS00719">
    <property type="entry name" value="GLYCOSYL_HYDROL_F2_1"/>
    <property type="match status" value="1"/>
</dbReference>
<name>A0A2R3ZB93_9FLAO</name>
<comment type="similarity">
    <text evidence="3 10">Belongs to the glycosyl hydrolase 2 family.</text>
</comment>
<evidence type="ECO:0000313" key="13">
    <source>
        <dbReference type="Proteomes" id="UP000241507"/>
    </source>
</evidence>
<protein>
    <recommendedName>
        <fullName evidence="5 10">Beta-galactosidase</fullName>
        <ecNumber evidence="5 10">3.2.1.23</ecNumber>
    </recommendedName>
    <alternativeName>
        <fullName evidence="9 10">Lactase</fullName>
    </alternativeName>
</protein>
<dbReference type="InterPro" id="IPR011013">
    <property type="entry name" value="Gal_mutarotase_sf_dom"/>
</dbReference>
<dbReference type="InterPro" id="IPR023230">
    <property type="entry name" value="Glyco_hydro_2_CS"/>
</dbReference>
<dbReference type="PRINTS" id="PR00132">
    <property type="entry name" value="GLHYDRLASE2"/>
</dbReference>
<gene>
    <name evidence="12" type="ORF">C7S20_18855</name>
</gene>
<accession>A0A2R3ZB93</accession>
<dbReference type="InterPro" id="IPR050347">
    <property type="entry name" value="Bact_Beta-galactosidase"/>
</dbReference>
<dbReference type="SUPFAM" id="SSF51445">
    <property type="entry name" value="(Trans)glycosidases"/>
    <property type="match status" value="1"/>
</dbReference>
<dbReference type="InterPro" id="IPR023232">
    <property type="entry name" value="Glyco_hydro_2_AS"/>
</dbReference>
<evidence type="ECO:0000313" key="12">
    <source>
        <dbReference type="EMBL" id="AVR47563.1"/>
    </source>
</evidence>
<evidence type="ECO:0000256" key="1">
    <source>
        <dbReference type="ARBA" id="ARBA00001412"/>
    </source>
</evidence>
<dbReference type="GO" id="GO:0004565">
    <property type="term" value="F:beta-galactosidase activity"/>
    <property type="evidence" value="ECO:0007669"/>
    <property type="project" value="UniProtKB-EC"/>
</dbReference>
<dbReference type="InterPro" id="IPR004199">
    <property type="entry name" value="B-gal_small/dom_5"/>
</dbReference>
<dbReference type="Gene3D" id="3.20.20.80">
    <property type="entry name" value="Glycosidases"/>
    <property type="match status" value="1"/>
</dbReference>
<dbReference type="InterPro" id="IPR006102">
    <property type="entry name" value="Ig-like_GH2"/>
</dbReference>
<proteinExistence type="inferred from homology"/>
<dbReference type="InterPro" id="IPR006103">
    <property type="entry name" value="Glyco_hydro_2_cat"/>
</dbReference>
<evidence type="ECO:0000256" key="4">
    <source>
        <dbReference type="ARBA" id="ARBA00011245"/>
    </source>
</evidence>
<dbReference type="InterPro" id="IPR013783">
    <property type="entry name" value="Ig-like_fold"/>
</dbReference>
<evidence type="ECO:0000256" key="10">
    <source>
        <dbReference type="RuleBase" id="RU361154"/>
    </source>
</evidence>
<comment type="subunit">
    <text evidence="4">Monomer.</text>
</comment>
<dbReference type="PANTHER" id="PTHR46323:SF2">
    <property type="entry name" value="BETA-GALACTOSIDASE"/>
    <property type="match status" value="1"/>
</dbReference>
<dbReference type="PROSITE" id="PS00608">
    <property type="entry name" value="GLYCOSYL_HYDROL_F2_2"/>
    <property type="match status" value="1"/>
</dbReference>
<evidence type="ECO:0000256" key="7">
    <source>
        <dbReference type="ARBA" id="ARBA00022837"/>
    </source>
</evidence>
<dbReference type="InterPro" id="IPR036156">
    <property type="entry name" value="Beta-gal/glucu_dom_sf"/>
</dbReference>
<evidence type="ECO:0000256" key="2">
    <source>
        <dbReference type="ARBA" id="ARBA00001913"/>
    </source>
</evidence>
<evidence type="ECO:0000259" key="11">
    <source>
        <dbReference type="SMART" id="SM01038"/>
    </source>
</evidence>
<dbReference type="EMBL" id="CP028136">
    <property type="protein sequence ID" value="AVR47563.1"/>
    <property type="molecule type" value="Genomic_DNA"/>
</dbReference>
<dbReference type="InterPro" id="IPR017853">
    <property type="entry name" value="GH"/>
</dbReference>
<dbReference type="Pfam" id="PF02929">
    <property type="entry name" value="Bgal_small_N"/>
    <property type="match status" value="1"/>
</dbReference>
<dbReference type="SUPFAM" id="SSF49785">
    <property type="entry name" value="Galactose-binding domain-like"/>
    <property type="match status" value="1"/>
</dbReference>
<feature type="domain" description="Beta galactosidase small chain/" evidence="11">
    <location>
        <begin position="770"/>
        <end position="1044"/>
    </location>
</feature>
<dbReference type="EC" id="3.2.1.23" evidence="5 10"/>
<dbReference type="SMART" id="SM01038">
    <property type="entry name" value="Bgal_small_N"/>
    <property type="match status" value="1"/>
</dbReference>
<dbReference type="Gene3D" id="2.60.40.10">
    <property type="entry name" value="Immunoglobulins"/>
    <property type="match status" value="2"/>
</dbReference>
<reference evidence="13" key="1">
    <citation type="submission" date="2018-03" db="EMBL/GenBank/DDBJ databases">
        <title>Gramella fulva sp. nov., isolated from a dry surface of tidal flat.</title>
        <authorList>
            <person name="Hwang S.H."/>
            <person name="Hwang W.M."/>
            <person name="Kang K."/>
            <person name="Ahn T.-Y."/>
        </authorList>
    </citation>
    <scope>NUCLEOTIDE SEQUENCE [LARGE SCALE GENOMIC DNA]</scope>
    <source>
        <strain evidence="13">SH35</strain>
    </source>
</reference>
<dbReference type="Pfam" id="PF00703">
    <property type="entry name" value="Glyco_hydro_2"/>
    <property type="match status" value="1"/>
</dbReference>
<dbReference type="Pfam" id="PF16353">
    <property type="entry name" value="LacZ_4"/>
    <property type="match status" value="1"/>
</dbReference>
<dbReference type="GO" id="GO:0005990">
    <property type="term" value="P:lactose catabolic process"/>
    <property type="evidence" value="ECO:0007669"/>
    <property type="project" value="TreeGrafter"/>
</dbReference>
<keyword evidence="7" id="KW-0106">Calcium</keyword>
<dbReference type="SUPFAM" id="SSF74650">
    <property type="entry name" value="Galactose mutarotase-like"/>
    <property type="match status" value="1"/>
</dbReference>
<dbReference type="RefSeq" id="WP_107014330.1">
    <property type="nucleotide sequence ID" value="NZ_CP028136.1"/>
</dbReference>
<organism evidence="12 13">
    <name type="scientific">Christiangramia fulva</name>
    <dbReference type="NCBI Taxonomy" id="2126553"/>
    <lineage>
        <taxon>Bacteria</taxon>
        <taxon>Pseudomonadati</taxon>
        <taxon>Bacteroidota</taxon>
        <taxon>Flavobacteriia</taxon>
        <taxon>Flavobacteriales</taxon>
        <taxon>Flavobacteriaceae</taxon>
        <taxon>Christiangramia</taxon>
    </lineage>
</organism>
<keyword evidence="13" id="KW-1185">Reference proteome</keyword>
<dbReference type="GO" id="GO:0009341">
    <property type="term" value="C:beta-galactosidase complex"/>
    <property type="evidence" value="ECO:0007669"/>
    <property type="project" value="InterPro"/>
</dbReference>
<evidence type="ECO:0000256" key="8">
    <source>
        <dbReference type="ARBA" id="ARBA00023295"/>
    </source>
</evidence>
<evidence type="ECO:0000256" key="5">
    <source>
        <dbReference type="ARBA" id="ARBA00012756"/>
    </source>
</evidence>
<dbReference type="KEGG" id="grs:C7S20_18855"/>
<dbReference type="GO" id="GO:0030246">
    <property type="term" value="F:carbohydrate binding"/>
    <property type="evidence" value="ECO:0007669"/>
    <property type="project" value="InterPro"/>
</dbReference>
<dbReference type="SUPFAM" id="SSF49303">
    <property type="entry name" value="beta-Galactosidase/glucuronidase domain"/>
    <property type="match status" value="2"/>
</dbReference>
<dbReference type="OrthoDB" id="9801077at2"/>
<dbReference type="InterPro" id="IPR006104">
    <property type="entry name" value="Glyco_hydro_2_N"/>
</dbReference>
<dbReference type="AlphaFoldDB" id="A0A2R3ZB93"/>
<comment type="cofactor">
    <cofactor evidence="2">
        <name>Ca(2+)</name>
        <dbReference type="ChEBI" id="CHEBI:29108"/>
    </cofactor>
</comment>
<keyword evidence="6 10" id="KW-0378">Hydrolase</keyword>
<dbReference type="Pfam" id="PF02836">
    <property type="entry name" value="Glyco_hydro_2_C"/>
    <property type="match status" value="1"/>
</dbReference>
<evidence type="ECO:0000256" key="3">
    <source>
        <dbReference type="ARBA" id="ARBA00007401"/>
    </source>
</evidence>
<dbReference type="Gene3D" id="2.70.98.10">
    <property type="match status" value="1"/>
</dbReference>
<comment type="catalytic activity">
    <reaction evidence="1 10">
        <text>Hydrolysis of terminal non-reducing beta-D-galactose residues in beta-D-galactosides.</text>
        <dbReference type="EC" id="3.2.1.23"/>
    </reaction>
</comment>